<dbReference type="PANTHER" id="PTHR10880:SF15">
    <property type="entry name" value="MSL COMPLEX SUBUNIT 3"/>
    <property type="match status" value="1"/>
</dbReference>
<feature type="non-terminal residue" evidence="7">
    <location>
        <position position="1"/>
    </location>
</feature>
<evidence type="ECO:0000256" key="4">
    <source>
        <dbReference type="ARBA" id="ARBA00023163"/>
    </source>
</evidence>
<evidence type="ECO:0000259" key="6">
    <source>
        <dbReference type="Pfam" id="PF05712"/>
    </source>
</evidence>
<dbReference type="PROSITE" id="PS51640">
    <property type="entry name" value="MRG"/>
    <property type="match status" value="1"/>
</dbReference>
<evidence type="ECO:0000256" key="2">
    <source>
        <dbReference type="ARBA" id="ARBA00022853"/>
    </source>
</evidence>
<dbReference type="Gene3D" id="1.10.274.30">
    <property type="entry name" value="MRG domain"/>
    <property type="match status" value="1"/>
</dbReference>
<sequence>RSSSYGPEKRMKQILFNQAFEVMIGIRSMFDKCLSATLLHRYERGSFEREIRNTGREDTPSLVYGFEHLLRFFVKFPTLLPVRLRCSHHASPQSPPWCVFCTTLLLFTVAASVVTVHCVSQRSFVLVSMALCYSTAHCTPAPLVHSGHWGAHGTTHTAQCTQAQTMSCEELAAVQYHTNDFLAWLTLHHRKFCINFLLDAIAVDTSALETPVGISEGRSA</sequence>
<dbReference type="EMBL" id="GBHO01032386">
    <property type="protein sequence ID" value="JAG11218.1"/>
    <property type="molecule type" value="Transcribed_RNA"/>
</dbReference>
<organism evidence="7">
    <name type="scientific">Lygus hesperus</name>
    <name type="common">Western plant bug</name>
    <dbReference type="NCBI Taxonomy" id="30085"/>
    <lineage>
        <taxon>Eukaryota</taxon>
        <taxon>Metazoa</taxon>
        <taxon>Ecdysozoa</taxon>
        <taxon>Arthropoda</taxon>
        <taxon>Hexapoda</taxon>
        <taxon>Insecta</taxon>
        <taxon>Pterygota</taxon>
        <taxon>Neoptera</taxon>
        <taxon>Paraneoptera</taxon>
        <taxon>Hemiptera</taxon>
        <taxon>Heteroptera</taxon>
        <taxon>Panheteroptera</taxon>
        <taxon>Cimicomorpha</taxon>
        <taxon>Miridae</taxon>
        <taxon>Mirini</taxon>
        <taxon>Lygus</taxon>
    </lineage>
</organism>
<comment type="subcellular location">
    <subcellularLocation>
        <location evidence="1">Nucleus</location>
    </subcellularLocation>
</comment>
<dbReference type="Pfam" id="PF05712">
    <property type="entry name" value="MRG"/>
    <property type="match status" value="1"/>
</dbReference>
<proteinExistence type="predicted"/>
<evidence type="ECO:0000256" key="1">
    <source>
        <dbReference type="ARBA" id="ARBA00004123"/>
    </source>
</evidence>
<evidence type="ECO:0000313" key="7">
    <source>
        <dbReference type="EMBL" id="JAG11218.1"/>
    </source>
</evidence>
<dbReference type="PANTHER" id="PTHR10880">
    <property type="entry name" value="MORTALITY FACTOR 4-LIKE PROTEIN"/>
    <property type="match status" value="1"/>
</dbReference>
<name>A0A0A9WXG8_LYGHE</name>
<feature type="domain" description="MRG" evidence="6">
    <location>
        <begin position="21"/>
        <end position="80"/>
    </location>
</feature>
<keyword evidence="3" id="KW-0805">Transcription regulation</keyword>
<keyword evidence="4" id="KW-0804">Transcription</keyword>
<dbReference type="InterPro" id="IPR008676">
    <property type="entry name" value="MRG"/>
</dbReference>
<dbReference type="GO" id="GO:0005634">
    <property type="term" value="C:nucleus"/>
    <property type="evidence" value="ECO:0007669"/>
    <property type="project" value="UniProtKB-SubCell"/>
</dbReference>
<evidence type="ECO:0000256" key="3">
    <source>
        <dbReference type="ARBA" id="ARBA00023015"/>
    </source>
</evidence>
<keyword evidence="2" id="KW-0156">Chromatin regulator</keyword>
<dbReference type="InterPro" id="IPR026541">
    <property type="entry name" value="MRG_dom"/>
</dbReference>
<dbReference type="InterPro" id="IPR038217">
    <property type="entry name" value="MRG_C_sf"/>
</dbReference>
<dbReference type="GO" id="GO:0006355">
    <property type="term" value="P:regulation of DNA-templated transcription"/>
    <property type="evidence" value="ECO:0007669"/>
    <property type="project" value="InterPro"/>
</dbReference>
<evidence type="ECO:0000256" key="5">
    <source>
        <dbReference type="ARBA" id="ARBA00023242"/>
    </source>
</evidence>
<dbReference type="GO" id="GO:0006325">
    <property type="term" value="P:chromatin organization"/>
    <property type="evidence" value="ECO:0007669"/>
    <property type="project" value="UniProtKB-KW"/>
</dbReference>
<dbReference type="GO" id="GO:0000123">
    <property type="term" value="C:histone acetyltransferase complex"/>
    <property type="evidence" value="ECO:0007669"/>
    <property type="project" value="TreeGrafter"/>
</dbReference>
<protein>
    <recommendedName>
        <fullName evidence="6">MRG domain-containing protein</fullName>
    </recommendedName>
</protein>
<accession>A0A0A9WXG8</accession>
<keyword evidence="5" id="KW-0539">Nucleus</keyword>
<reference evidence="7" key="2">
    <citation type="submission" date="2014-07" db="EMBL/GenBank/DDBJ databases">
        <authorList>
            <person name="Hull J."/>
        </authorList>
    </citation>
    <scope>NUCLEOTIDE SEQUENCE</scope>
</reference>
<gene>
    <name evidence="7" type="ORF">CM83_101997</name>
</gene>
<dbReference type="AlphaFoldDB" id="A0A0A9WXG8"/>
<reference evidence="7" key="1">
    <citation type="journal article" date="2014" name="PLoS ONE">
        <title>Transcriptome-Based Identification of ABC Transporters in the Western Tarnished Plant Bug Lygus hesperus.</title>
        <authorList>
            <person name="Hull J.J."/>
            <person name="Chaney K."/>
            <person name="Geib S.M."/>
            <person name="Fabrick J.A."/>
            <person name="Brent C.S."/>
            <person name="Walsh D."/>
            <person name="Lavine L.C."/>
        </authorList>
    </citation>
    <scope>NUCLEOTIDE SEQUENCE</scope>
</reference>